<proteinExistence type="predicted"/>
<gene>
    <name evidence="1" type="ORF">GLX28_15605</name>
</gene>
<organism evidence="1 2">
    <name type="scientific">Deinococcus xianganensis</name>
    <dbReference type="NCBI Taxonomy" id="1507289"/>
    <lineage>
        <taxon>Bacteria</taxon>
        <taxon>Thermotogati</taxon>
        <taxon>Deinococcota</taxon>
        <taxon>Deinococci</taxon>
        <taxon>Deinococcales</taxon>
        <taxon>Deinococcaceae</taxon>
        <taxon>Deinococcus</taxon>
    </lineage>
</organism>
<name>A0A6I4YTU2_9DEIO</name>
<sequence length="55" mass="6074">MLLPLGSFALFYAIEARVLKIEIEKMVSRAMAFDGLSSGPFQLGMALLVPRLMDD</sequence>
<accession>A0A6I4YTU2</accession>
<evidence type="ECO:0000313" key="2">
    <source>
        <dbReference type="Proteomes" id="UP000430519"/>
    </source>
</evidence>
<dbReference type="RefSeq" id="WP_160981054.1">
    <property type="nucleotide sequence ID" value="NZ_WVHK01000070.1"/>
</dbReference>
<evidence type="ECO:0000313" key="1">
    <source>
        <dbReference type="EMBL" id="MXV21055.1"/>
    </source>
</evidence>
<comment type="caution">
    <text evidence="1">The sequence shown here is derived from an EMBL/GenBank/DDBJ whole genome shotgun (WGS) entry which is preliminary data.</text>
</comment>
<keyword evidence="2" id="KW-1185">Reference proteome</keyword>
<dbReference type="Proteomes" id="UP000430519">
    <property type="component" value="Unassembled WGS sequence"/>
</dbReference>
<reference evidence="1 2" key="1">
    <citation type="submission" date="2019-11" db="EMBL/GenBank/DDBJ databases">
        <title>Genome sequence of Deinococcus xianganensis Y35, AI-2 producing algicidal bacterium, isolated from lake water.</title>
        <authorList>
            <person name="Li Y."/>
        </authorList>
    </citation>
    <scope>NUCLEOTIDE SEQUENCE [LARGE SCALE GENOMIC DNA]</scope>
    <source>
        <strain evidence="1 2">Y35</strain>
    </source>
</reference>
<protein>
    <submittedName>
        <fullName evidence="1">Uncharacterized protein</fullName>
    </submittedName>
</protein>
<dbReference type="AlphaFoldDB" id="A0A6I4YTU2"/>
<dbReference type="EMBL" id="WVHK01000070">
    <property type="protein sequence ID" value="MXV21055.1"/>
    <property type="molecule type" value="Genomic_DNA"/>
</dbReference>